<keyword evidence="2" id="KW-0472">Membrane</keyword>
<evidence type="ECO:0000313" key="4">
    <source>
        <dbReference type="Proteomes" id="UP001146120"/>
    </source>
</evidence>
<organism evidence="3 4">
    <name type="scientific">Lagenidium giganteum</name>
    <dbReference type="NCBI Taxonomy" id="4803"/>
    <lineage>
        <taxon>Eukaryota</taxon>
        <taxon>Sar</taxon>
        <taxon>Stramenopiles</taxon>
        <taxon>Oomycota</taxon>
        <taxon>Peronosporomycetes</taxon>
        <taxon>Pythiales</taxon>
        <taxon>Pythiaceae</taxon>
    </lineage>
</organism>
<proteinExistence type="predicted"/>
<protein>
    <submittedName>
        <fullName evidence="3">Uncharacterized protein</fullName>
    </submittedName>
</protein>
<gene>
    <name evidence="3" type="ORF">N0F65_001187</name>
</gene>
<name>A0AAV2Z082_9STRA</name>
<dbReference type="Proteomes" id="UP001146120">
    <property type="component" value="Unassembled WGS sequence"/>
</dbReference>
<sequence length="291" mass="32847">MGSLRGSRGSSVGTPLLIVVCAFVVLALALALRQQLRRRQTKYHPPIDLESREVLSNISRRKEDLQLFIGRLQAKLAARQRQLRYHDELEQIVTGRIETSRRSDPEWESLMERGRQLHGDKWDESPDGTQPSLRELMELHKDELLEYKRSVDSAAVKDKKPRTSRIMQLSPPQTIPILSSKGTTADPQAEAIPTISKGVPQWQSTRRMAESLASPRRTSRSDPITQTASDEKSKPIRAASAAPISIPKLDFSKITRTTAIHQHPLLSSSSAKTKELASHRESRLKQFLRKN</sequence>
<keyword evidence="2" id="KW-1133">Transmembrane helix</keyword>
<comment type="caution">
    <text evidence="3">The sequence shown here is derived from an EMBL/GenBank/DDBJ whole genome shotgun (WGS) entry which is preliminary data.</text>
</comment>
<reference evidence="3" key="1">
    <citation type="submission" date="2022-11" db="EMBL/GenBank/DDBJ databases">
        <authorList>
            <person name="Morgan W.R."/>
            <person name="Tartar A."/>
        </authorList>
    </citation>
    <scope>NUCLEOTIDE SEQUENCE</scope>
    <source>
        <strain evidence="3">ARSEF 373</strain>
    </source>
</reference>
<evidence type="ECO:0000313" key="3">
    <source>
        <dbReference type="EMBL" id="DBA00716.1"/>
    </source>
</evidence>
<evidence type="ECO:0000256" key="2">
    <source>
        <dbReference type="SAM" id="Phobius"/>
    </source>
</evidence>
<dbReference type="EMBL" id="DAKRPA010000059">
    <property type="protein sequence ID" value="DBA00716.1"/>
    <property type="molecule type" value="Genomic_DNA"/>
</dbReference>
<keyword evidence="4" id="KW-1185">Reference proteome</keyword>
<feature type="region of interest" description="Disordered" evidence="1">
    <location>
        <begin position="155"/>
        <end position="242"/>
    </location>
</feature>
<feature type="compositionally biased region" description="Polar residues" evidence="1">
    <location>
        <begin position="165"/>
        <end position="186"/>
    </location>
</feature>
<accession>A0AAV2Z082</accession>
<feature type="region of interest" description="Disordered" evidence="1">
    <location>
        <begin position="260"/>
        <end position="291"/>
    </location>
</feature>
<reference evidence="3" key="2">
    <citation type="journal article" date="2023" name="Microbiol Resour">
        <title>Decontamination and Annotation of the Draft Genome Sequence of the Oomycete Lagenidium giganteum ARSEF 373.</title>
        <authorList>
            <person name="Morgan W.R."/>
            <person name="Tartar A."/>
        </authorList>
    </citation>
    <scope>NUCLEOTIDE SEQUENCE</scope>
    <source>
        <strain evidence="3">ARSEF 373</strain>
    </source>
</reference>
<feature type="compositionally biased region" description="Basic and acidic residues" evidence="1">
    <location>
        <begin position="272"/>
        <end position="284"/>
    </location>
</feature>
<dbReference type="AlphaFoldDB" id="A0AAV2Z082"/>
<keyword evidence="2" id="KW-0812">Transmembrane</keyword>
<feature type="transmembrane region" description="Helical" evidence="2">
    <location>
        <begin position="12"/>
        <end position="32"/>
    </location>
</feature>
<feature type="compositionally biased region" description="Polar residues" evidence="1">
    <location>
        <begin position="260"/>
        <end position="271"/>
    </location>
</feature>
<evidence type="ECO:0000256" key="1">
    <source>
        <dbReference type="SAM" id="MobiDB-lite"/>
    </source>
</evidence>